<dbReference type="GO" id="GO:0006310">
    <property type="term" value="P:DNA recombination"/>
    <property type="evidence" value="ECO:0007669"/>
    <property type="project" value="UniProtKB-KW"/>
</dbReference>
<dbReference type="InterPro" id="IPR004107">
    <property type="entry name" value="Integrase_SAM-like_N"/>
</dbReference>
<dbReference type="Proteomes" id="UP000215459">
    <property type="component" value="Unassembled WGS sequence"/>
</dbReference>
<evidence type="ECO:0000256" key="1">
    <source>
        <dbReference type="ARBA" id="ARBA00022908"/>
    </source>
</evidence>
<reference evidence="7 8" key="1">
    <citation type="submission" date="2017-07" db="EMBL/GenBank/DDBJ databases">
        <title>The genome sequence of Paludifilum halophilum highlights mechanisms for microbial adaptation to high salt environemnts.</title>
        <authorList>
            <person name="Belbahri L."/>
        </authorList>
    </citation>
    <scope>NUCLEOTIDE SEQUENCE [LARGE SCALE GENOMIC DNA]</scope>
    <source>
        <strain evidence="7 8">DSM 102817</strain>
    </source>
</reference>
<keyword evidence="1" id="KW-0229">DNA integration</keyword>
<sequence length="320" mass="37218">MPRRRNRLTMDVNPKQVDAELLDDWDLARDSFLRDCRVRNLSEHTVKYYRNELETLRKTLVAGKAPTDPTKIMAEHIKEAVILPMMDAGKKETTINARLRAARSFFNFLERERYIMDNPMASVQLVRQKRSVVQTFTRQQVLAILGAPDQMTFTGVRDYTLLLLLFETGLRVKELVNVRIDDIRFEDGVLRVQDPKGINERLVPFQTTVRGQLRKYLSLRGKLEHDFLFVNIDNEPISIRQVQNRFRIYGRIAGITNVRCSPHTARHTFARMFVASGGDAFTLQRILGHTTLEMTKRYVALFSDEITKSHKKHSPIEKLF</sequence>
<dbReference type="PANTHER" id="PTHR30349">
    <property type="entry name" value="PHAGE INTEGRASE-RELATED"/>
    <property type="match status" value="1"/>
</dbReference>
<dbReference type="Gene3D" id="1.10.443.10">
    <property type="entry name" value="Intergrase catalytic core"/>
    <property type="match status" value="1"/>
</dbReference>
<organism evidence="7 8">
    <name type="scientific">Paludifilum halophilum</name>
    <dbReference type="NCBI Taxonomy" id="1642702"/>
    <lineage>
        <taxon>Bacteria</taxon>
        <taxon>Bacillati</taxon>
        <taxon>Bacillota</taxon>
        <taxon>Bacilli</taxon>
        <taxon>Bacillales</taxon>
        <taxon>Thermoactinomycetaceae</taxon>
        <taxon>Paludifilum</taxon>
    </lineage>
</organism>
<dbReference type="InterPro" id="IPR013762">
    <property type="entry name" value="Integrase-like_cat_sf"/>
</dbReference>
<accession>A0A235B8E7</accession>
<comment type="caution">
    <text evidence="7">The sequence shown here is derived from an EMBL/GenBank/DDBJ whole genome shotgun (WGS) entry which is preliminary data.</text>
</comment>
<dbReference type="GO" id="GO:0003677">
    <property type="term" value="F:DNA binding"/>
    <property type="evidence" value="ECO:0007669"/>
    <property type="project" value="UniProtKB-UniRule"/>
</dbReference>
<dbReference type="Pfam" id="PF00589">
    <property type="entry name" value="Phage_integrase"/>
    <property type="match status" value="1"/>
</dbReference>
<name>A0A235B8E7_9BACL</name>
<dbReference type="InterPro" id="IPR002104">
    <property type="entry name" value="Integrase_catalytic"/>
</dbReference>
<feature type="domain" description="Tyr recombinase" evidence="5">
    <location>
        <begin position="131"/>
        <end position="311"/>
    </location>
</feature>
<dbReference type="AlphaFoldDB" id="A0A235B8E7"/>
<dbReference type="GO" id="GO:0015074">
    <property type="term" value="P:DNA integration"/>
    <property type="evidence" value="ECO:0007669"/>
    <property type="project" value="UniProtKB-KW"/>
</dbReference>
<evidence type="ECO:0000256" key="3">
    <source>
        <dbReference type="ARBA" id="ARBA00023172"/>
    </source>
</evidence>
<dbReference type="SUPFAM" id="SSF56349">
    <property type="entry name" value="DNA breaking-rejoining enzymes"/>
    <property type="match status" value="1"/>
</dbReference>
<dbReference type="PANTHER" id="PTHR30349:SF88">
    <property type="entry name" value="BLL1584 PROTEIN"/>
    <property type="match status" value="1"/>
</dbReference>
<keyword evidence="3" id="KW-0233">DNA recombination</keyword>
<dbReference type="EMBL" id="NOWF01000003">
    <property type="protein sequence ID" value="OYD08588.1"/>
    <property type="molecule type" value="Genomic_DNA"/>
</dbReference>
<feature type="domain" description="Core-binding (CB)" evidence="6">
    <location>
        <begin position="23"/>
        <end position="110"/>
    </location>
</feature>
<evidence type="ECO:0000313" key="8">
    <source>
        <dbReference type="Proteomes" id="UP000215459"/>
    </source>
</evidence>
<dbReference type="InterPro" id="IPR050090">
    <property type="entry name" value="Tyrosine_recombinase_XerCD"/>
</dbReference>
<dbReference type="PROSITE" id="PS51898">
    <property type="entry name" value="TYR_RECOMBINASE"/>
    <property type="match status" value="1"/>
</dbReference>
<evidence type="ECO:0000256" key="4">
    <source>
        <dbReference type="PROSITE-ProRule" id="PRU01248"/>
    </source>
</evidence>
<evidence type="ECO:0000256" key="2">
    <source>
        <dbReference type="ARBA" id="ARBA00023125"/>
    </source>
</evidence>
<dbReference type="RefSeq" id="WP_094263893.1">
    <property type="nucleotide sequence ID" value="NZ_NOWF01000003.1"/>
</dbReference>
<keyword evidence="2 4" id="KW-0238">DNA-binding</keyword>
<keyword evidence="8" id="KW-1185">Reference proteome</keyword>
<dbReference type="Pfam" id="PF02899">
    <property type="entry name" value="Phage_int_SAM_1"/>
    <property type="match status" value="1"/>
</dbReference>
<dbReference type="OrthoDB" id="107900at2"/>
<proteinExistence type="predicted"/>
<dbReference type="InterPro" id="IPR010998">
    <property type="entry name" value="Integrase_recombinase_N"/>
</dbReference>
<dbReference type="InterPro" id="IPR011010">
    <property type="entry name" value="DNA_brk_join_enz"/>
</dbReference>
<evidence type="ECO:0000259" key="5">
    <source>
        <dbReference type="PROSITE" id="PS51898"/>
    </source>
</evidence>
<dbReference type="PROSITE" id="PS51900">
    <property type="entry name" value="CB"/>
    <property type="match status" value="1"/>
</dbReference>
<evidence type="ECO:0000313" key="7">
    <source>
        <dbReference type="EMBL" id="OYD08588.1"/>
    </source>
</evidence>
<gene>
    <name evidence="7" type="ORF">CHM34_07120</name>
</gene>
<dbReference type="Gene3D" id="1.10.150.130">
    <property type="match status" value="1"/>
</dbReference>
<protein>
    <submittedName>
        <fullName evidence="7">Recombinase XerD</fullName>
    </submittedName>
</protein>
<evidence type="ECO:0000259" key="6">
    <source>
        <dbReference type="PROSITE" id="PS51900"/>
    </source>
</evidence>
<dbReference type="InterPro" id="IPR044068">
    <property type="entry name" value="CB"/>
</dbReference>